<dbReference type="EMBL" id="VYYT01000072">
    <property type="protein sequence ID" value="KAK2772063.1"/>
    <property type="molecule type" value="Genomic_DNA"/>
</dbReference>
<sequence length="137" mass="14880">MDRRISVRGYGGAAGSGCANLVVAQNGNPNHCMSRADGGTFTGAQWGEPTLRRRAPEVEQCPAGEGKCNEKARPDTVMIADGTEYDVQGLDEAKYDQLVRFKFKYHPSLDHVEAALSETFAVAEDVSEEFQSLRIGV</sequence>
<comment type="caution">
    <text evidence="1">The sequence shown here is derived from an EMBL/GenBank/DDBJ whole genome shotgun (WGS) entry which is preliminary data.</text>
</comment>
<proteinExistence type="predicted"/>
<reference evidence="1" key="1">
    <citation type="submission" date="2023-02" db="EMBL/GenBank/DDBJ databases">
        <title>Colletotrichum kahawae CIFC_Que2 genome sequencing and assembly.</title>
        <authorList>
            <person name="Baroncelli R."/>
        </authorList>
    </citation>
    <scope>NUCLEOTIDE SEQUENCE</scope>
    <source>
        <strain evidence="1">CIFC_Que2</strain>
    </source>
</reference>
<dbReference type="Proteomes" id="UP001281614">
    <property type="component" value="Unassembled WGS sequence"/>
</dbReference>
<keyword evidence="2" id="KW-1185">Reference proteome</keyword>
<name>A0AAD9YP13_COLKA</name>
<organism evidence="1 2">
    <name type="scientific">Colletotrichum kahawae</name>
    <name type="common">Coffee berry disease fungus</name>
    <dbReference type="NCBI Taxonomy" id="34407"/>
    <lineage>
        <taxon>Eukaryota</taxon>
        <taxon>Fungi</taxon>
        <taxon>Dikarya</taxon>
        <taxon>Ascomycota</taxon>
        <taxon>Pezizomycotina</taxon>
        <taxon>Sordariomycetes</taxon>
        <taxon>Hypocreomycetidae</taxon>
        <taxon>Glomerellales</taxon>
        <taxon>Glomerellaceae</taxon>
        <taxon>Colletotrichum</taxon>
        <taxon>Colletotrichum gloeosporioides species complex</taxon>
    </lineage>
</organism>
<accession>A0AAD9YP13</accession>
<gene>
    <name evidence="1" type="ORF">CKAH01_14068</name>
</gene>
<evidence type="ECO:0000313" key="2">
    <source>
        <dbReference type="Proteomes" id="UP001281614"/>
    </source>
</evidence>
<evidence type="ECO:0000313" key="1">
    <source>
        <dbReference type="EMBL" id="KAK2772063.1"/>
    </source>
</evidence>
<dbReference type="AlphaFoldDB" id="A0AAD9YP13"/>
<protein>
    <submittedName>
        <fullName evidence="1">Uncharacterized protein</fullName>
    </submittedName>
</protein>